<dbReference type="AlphaFoldDB" id="A0A3B0XZX8"/>
<name>A0A3B0XZX8_9ZZZZ</name>
<gene>
    <name evidence="2" type="ORF">MNBD_GAMMA09-2751</name>
</gene>
<keyword evidence="1" id="KW-1133">Transmembrane helix</keyword>
<dbReference type="EMBL" id="UOFI01000098">
    <property type="protein sequence ID" value="VAW67429.1"/>
    <property type="molecule type" value="Genomic_DNA"/>
</dbReference>
<feature type="transmembrane region" description="Helical" evidence="1">
    <location>
        <begin position="130"/>
        <end position="149"/>
    </location>
</feature>
<reference evidence="2" key="1">
    <citation type="submission" date="2018-06" db="EMBL/GenBank/DDBJ databases">
        <authorList>
            <person name="Zhirakovskaya E."/>
        </authorList>
    </citation>
    <scope>NUCLEOTIDE SEQUENCE</scope>
</reference>
<keyword evidence="1" id="KW-0472">Membrane</keyword>
<protein>
    <submittedName>
        <fullName evidence="2">Uncharacterized protein</fullName>
    </submittedName>
</protein>
<organism evidence="2">
    <name type="scientific">hydrothermal vent metagenome</name>
    <dbReference type="NCBI Taxonomy" id="652676"/>
    <lineage>
        <taxon>unclassified sequences</taxon>
        <taxon>metagenomes</taxon>
        <taxon>ecological metagenomes</taxon>
    </lineage>
</organism>
<evidence type="ECO:0000256" key="1">
    <source>
        <dbReference type="SAM" id="Phobius"/>
    </source>
</evidence>
<sequence>MKKIIRHLIATVLLFSSLSVSAVSVLPSDIFISPTPPTASDFLSAQISGVFITPGFTLDNTPLLNISGNLINISFQINSPTGPVIQVLAPFTYNVDLGLLNAGIYSITADFYIDRTFDSAIKSQFNVSAVPVPAAAWLFISGILAMFSLRRFNLKS</sequence>
<evidence type="ECO:0000313" key="2">
    <source>
        <dbReference type="EMBL" id="VAW67429.1"/>
    </source>
</evidence>
<keyword evidence="1" id="KW-0812">Transmembrane</keyword>
<accession>A0A3B0XZX8</accession>
<proteinExistence type="predicted"/>